<dbReference type="SUPFAM" id="SSF158682">
    <property type="entry name" value="TerB-like"/>
    <property type="match status" value="1"/>
</dbReference>
<dbReference type="Pfam" id="PF04391">
    <property type="entry name" value="DUF533"/>
    <property type="match status" value="1"/>
</dbReference>
<gene>
    <name evidence="1" type="ORF">M2319_001163</name>
</gene>
<dbReference type="CDD" id="cd07178">
    <property type="entry name" value="terB_like_YebE"/>
    <property type="match status" value="1"/>
</dbReference>
<sequence>MFDAKKLLDQFMGTGIPGGGTVGDRVGQVQDYTRENPLKSGLAAGGLAGLLLGTETGRSITGSAATMGGLALLGGLAYKAYQNWQGTGSVTGAATGAAPGGQIAGPAEPGPLEAPKKNPFAASEAEQQEAGLAMVMAMIAAAKSDGHIDATEQQRIFDKLDTLDLDVEAKAFVMDELRSPLNIDKIVAKARTPELAMQIYTASRVAIDLDHPAEKSYLDQLVQRLGIDRGFVNEVEAAITA</sequence>
<protein>
    <submittedName>
        <fullName evidence="1">Uncharacterized membrane protein YebE (DUF533 family)</fullName>
    </submittedName>
</protein>
<dbReference type="Proteomes" id="UP001209755">
    <property type="component" value="Unassembled WGS sequence"/>
</dbReference>
<organism evidence="1 2">
    <name type="scientific">Rhodobium gokarnense</name>
    <dbReference type="NCBI Taxonomy" id="364296"/>
    <lineage>
        <taxon>Bacteria</taxon>
        <taxon>Pseudomonadati</taxon>
        <taxon>Pseudomonadota</taxon>
        <taxon>Alphaproteobacteria</taxon>
        <taxon>Hyphomicrobiales</taxon>
        <taxon>Rhodobiaceae</taxon>
        <taxon>Rhodobium</taxon>
    </lineage>
</organism>
<dbReference type="EMBL" id="JAOQNS010000003">
    <property type="protein sequence ID" value="MCW2306841.1"/>
    <property type="molecule type" value="Genomic_DNA"/>
</dbReference>
<accession>A0ABT3H969</accession>
<evidence type="ECO:0000313" key="1">
    <source>
        <dbReference type="EMBL" id="MCW2306841.1"/>
    </source>
</evidence>
<dbReference type="InterPro" id="IPR007486">
    <property type="entry name" value="YebE"/>
</dbReference>
<evidence type="ECO:0000313" key="2">
    <source>
        <dbReference type="Proteomes" id="UP001209755"/>
    </source>
</evidence>
<name>A0ABT3H969_9HYPH</name>
<proteinExistence type="predicted"/>
<dbReference type="RefSeq" id="WP_264600508.1">
    <property type="nucleotide sequence ID" value="NZ_JAOQNS010000003.1"/>
</dbReference>
<dbReference type="InterPro" id="IPR029024">
    <property type="entry name" value="TerB-like"/>
</dbReference>
<comment type="caution">
    <text evidence="1">The sequence shown here is derived from an EMBL/GenBank/DDBJ whole genome shotgun (WGS) entry which is preliminary data.</text>
</comment>
<dbReference type="Gene3D" id="1.10.3680.10">
    <property type="entry name" value="TerB-like"/>
    <property type="match status" value="1"/>
</dbReference>
<keyword evidence="2" id="KW-1185">Reference proteome</keyword>
<reference evidence="2" key="1">
    <citation type="submission" date="2023-07" db="EMBL/GenBank/DDBJ databases">
        <title>Genome sequencing of Purple Non-Sulfur Bacteria from various extreme environments.</title>
        <authorList>
            <person name="Mayer M."/>
        </authorList>
    </citation>
    <scope>NUCLEOTIDE SEQUENCE [LARGE SCALE GENOMIC DNA]</scope>
    <source>
        <strain evidence="2">DSM 17935</strain>
    </source>
</reference>